<organism evidence="3 4">
    <name type="scientific">Pseudomonas jessenii</name>
    <dbReference type="NCBI Taxonomy" id="77298"/>
    <lineage>
        <taxon>Bacteria</taxon>
        <taxon>Pseudomonadati</taxon>
        <taxon>Pseudomonadota</taxon>
        <taxon>Gammaproteobacteria</taxon>
        <taxon>Pseudomonadales</taxon>
        <taxon>Pseudomonadaceae</taxon>
        <taxon>Pseudomonas</taxon>
    </lineage>
</organism>
<name>A0A2W0EEP1_PSEJE</name>
<dbReference type="PANTHER" id="PTHR30006:SF2">
    <property type="entry name" value="ABC TRANSPORTER SUBSTRATE-BINDING PROTEIN"/>
    <property type="match status" value="1"/>
</dbReference>
<dbReference type="AlphaFoldDB" id="A0A2W0EEP1"/>
<evidence type="ECO:0000256" key="2">
    <source>
        <dbReference type="SAM" id="SignalP"/>
    </source>
</evidence>
<feature type="chain" id="PRO_5016027243" evidence="2">
    <location>
        <begin position="23"/>
        <end position="355"/>
    </location>
</feature>
<gene>
    <name evidence="3" type="ORF">CRX42_27005</name>
</gene>
<dbReference type="Proteomes" id="UP000247437">
    <property type="component" value="Unassembled WGS sequence"/>
</dbReference>
<sequence length="355" mass="38122">MKQFFLASLLGSTIAMCTAAMAADTDLKTLEAAAKAEGAVNSVGMPDDWANWAGTWKDLSDKYGLKHIDTDMSSAQEIAKFAAEKDNASADIGDVGAAFGPIAVKQGVVQPYKPSTWDQVPAWAKDKDGNWALAYTGTIAFIVNKKLLHGSEVPTKWADLKTGKYKVSIGDVSTAAQAANGVLAAALANGGDEKNLKPALDLFADIAKQGRLSMSNPVIGAMEKGEIEVGVVWDFNGLSYKAKMANPDDYVVLIPSDGSVISGYTTIINKYAKNPNAAKLTREYIFSDAGQINLAKGNARPIRAEHLTLPAEVQAKLLPNEQYKKVTPIKDADAWEKTSKALPQKWQEEVIINMQ</sequence>
<accession>A0A2W0EEP1</accession>
<dbReference type="EMBL" id="PDLL01000497">
    <property type="protein sequence ID" value="PYY67440.1"/>
    <property type="molecule type" value="Genomic_DNA"/>
</dbReference>
<evidence type="ECO:0000313" key="4">
    <source>
        <dbReference type="Proteomes" id="UP000247437"/>
    </source>
</evidence>
<proteinExistence type="predicted"/>
<dbReference type="PANTHER" id="PTHR30006">
    <property type="entry name" value="THIAMINE-BINDING PERIPLASMIC PROTEIN-RELATED"/>
    <property type="match status" value="1"/>
</dbReference>
<dbReference type="GO" id="GO:0030975">
    <property type="term" value="F:thiamine binding"/>
    <property type="evidence" value="ECO:0007669"/>
    <property type="project" value="TreeGrafter"/>
</dbReference>
<dbReference type="SUPFAM" id="SSF53850">
    <property type="entry name" value="Periplasmic binding protein-like II"/>
    <property type="match status" value="1"/>
</dbReference>
<evidence type="ECO:0000313" key="3">
    <source>
        <dbReference type="EMBL" id="PYY67440.1"/>
    </source>
</evidence>
<evidence type="ECO:0000256" key="1">
    <source>
        <dbReference type="ARBA" id="ARBA00022729"/>
    </source>
</evidence>
<dbReference type="GO" id="GO:0030976">
    <property type="term" value="F:thiamine pyrophosphate binding"/>
    <property type="evidence" value="ECO:0007669"/>
    <property type="project" value="TreeGrafter"/>
</dbReference>
<dbReference type="Gene3D" id="3.40.190.10">
    <property type="entry name" value="Periplasmic binding protein-like II"/>
    <property type="match status" value="2"/>
</dbReference>
<protein>
    <submittedName>
        <fullName evidence="3">ABC transporter substrate-binding protein</fullName>
    </submittedName>
</protein>
<dbReference type="GO" id="GO:0030288">
    <property type="term" value="C:outer membrane-bounded periplasmic space"/>
    <property type="evidence" value="ECO:0007669"/>
    <property type="project" value="TreeGrafter"/>
</dbReference>
<feature type="signal peptide" evidence="2">
    <location>
        <begin position="1"/>
        <end position="22"/>
    </location>
</feature>
<reference evidence="3 4" key="1">
    <citation type="journal article" date="2018" name="Appl. Microbiol. Biotechnol.">
        <title>Characterization of the caprolactam degradation pathway in Pseudomonas jessenii using mass spectrometry-based proteomics.</title>
        <authorList>
            <person name="Otzen M."/>
            <person name="Palacio C."/>
            <person name="Janssen D.B."/>
        </authorList>
    </citation>
    <scope>NUCLEOTIDE SEQUENCE [LARGE SCALE GENOMIC DNA]</scope>
    <source>
        <strain evidence="3 4">GO3</strain>
    </source>
</reference>
<dbReference type="Pfam" id="PF13343">
    <property type="entry name" value="SBP_bac_6"/>
    <property type="match status" value="1"/>
</dbReference>
<comment type="caution">
    <text evidence="3">The sequence shown here is derived from an EMBL/GenBank/DDBJ whole genome shotgun (WGS) entry which is preliminary data.</text>
</comment>
<dbReference type="GO" id="GO:0015888">
    <property type="term" value="P:thiamine transport"/>
    <property type="evidence" value="ECO:0007669"/>
    <property type="project" value="TreeGrafter"/>
</dbReference>
<dbReference type="RefSeq" id="WP_110662181.1">
    <property type="nucleotide sequence ID" value="NZ_PDLL01000497.1"/>
</dbReference>
<dbReference type="OrthoDB" id="305758at2"/>
<keyword evidence="1 2" id="KW-0732">Signal</keyword>